<evidence type="ECO:0000313" key="4">
    <source>
        <dbReference type="Proteomes" id="UP000529637"/>
    </source>
</evidence>
<dbReference type="AlphaFoldDB" id="A0A7Y6TUP6"/>
<dbReference type="RefSeq" id="WP_176065003.1">
    <property type="nucleotide sequence ID" value="NZ_JABWMJ010000001.1"/>
</dbReference>
<feature type="chain" id="PRO_5030949936" evidence="2">
    <location>
        <begin position="23"/>
        <end position="119"/>
    </location>
</feature>
<keyword evidence="2" id="KW-0732">Signal</keyword>
<accession>A0A7Y6TUP6</accession>
<gene>
    <name evidence="3" type="ORF">HQN59_00445</name>
</gene>
<comment type="caution">
    <text evidence="3">The sequence shown here is derived from an EMBL/GenBank/DDBJ whole genome shotgun (WGS) entry which is preliminary data.</text>
</comment>
<protein>
    <submittedName>
        <fullName evidence="3">Uncharacterized protein</fullName>
    </submittedName>
</protein>
<evidence type="ECO:0000313" key="3">
    <source>
        <dbReference type="EMBL" id="NUZ04220.1"/>
    </source>
</evidence>
<organism evidence="3 4">
    <name type="scientific">Piscinibacter koreensis</name>
    <dbReference type="NCBI Taxonomy" id="2742824"/>
    <lineage>
        <taxon>Bacteria</taxon>
        <taxon>Pseudomonadati</taxon>
        <taxon>Pseudomonadota</taxon>
        <taxon>Betaproteobacteria</taxon>
        <taxon>Burkholderiales</taxon>
        <taxon>Sphaerotilaceae</taxon>
        <taxon>Piscinibacter</taxon>
    </lineage>
</organism>
<evidence type="ECO:0000256" key="1">
    <source>
        <dbReference type="SAM" id="MobiDB-lite"/>
    </source>
</evidence>
<evidence type="ECO:0000256" key="2">
    <source>
        <dbReference type="SAM" id="SignalP"/>
    </source>
</evidence>
<feature type="region of interest" description="Disordered" evidence="1">
    <location>
        <begin position="96"/>
        <end position="119"/>
    </location>
</feature>
<proteinExistence type="predicted"/>
<dbReference type="InterPro" id="IPR028974">
    <property type="entry name" value="TSP_type-3_rpt"/>
</dbReference>
<keyword evidence="4" id="KW-1185">Reference proteome</keyword>
<dbReference type="GO" id="GO:0005509">
    <property type="term" value="F:calcium ion binding"/>
    <property type="evidence" value="ECO:0007669"/>
    <property type="project" value="InterPro"/>
</dbReference>
<reference evidence="3 4" key="1">
    <citation type="submission" date="2020-06" db="EMBL/GenBank/DDBJ databases">
        <title>Schlegella sp. ID0723 isolated from air conditioner.</title>
        <authorList>
            <person name="Kim D.Y."/>
            <person name="Kim D.-U."/>
        </authorList>
    </citation>
    <scope>NUCLEOTIDE SEQUENCE [LARGE SCALE GENOMIC DNA]</scope>
    <source>
        <strain evidence="3 4">ID0723</strain>
    </source>
</reference>
<name>A0A7Y6TUP6_9BURK</name>
<dbReference type="EMBL" id="JABWMJ010000001">
    <property type="protein sequence ID" value="NUZ04220.1"/>
    <property type="molecule type" value="Genomic_DNA"/>
</dbReference>
<dbReference type="Proteomes" id="UP000529637">
    <property type="component" value="Unassembled WGS sequence"/>
</dbReference>
<sequence>MNSIKLAIAGVALAGVFGAASAEARGRDDVQFSVTIGNAAPAYVVAPAAPVYVRSYERGYVAPRYVPGHRYVQRPTRWDRDGDGIPNRFDRVYNPRWDRDGDGVPNRFDRRDDRWHGRR</sequence>
<dbReference type="SUPFAM" id="SSF103647">
    <property type="entry name" value="TSP type-3 repeat"/>
    <property type="match status" value="1"/>
</dbReference>
<feature type="signal peptide" evidence="2">
    <location>
        <begin position="1"/>
        <end position="22"/>
    </location>
</feature>